<dbReference type="Proteomes" id="UP001497680">
    <property type="component" value="Unassembled WGS sequence"/>
</dbReference>
<keyword evidence="2" id="KW-1185">Reference proteome</keyword>
<evidence type="ECO:0000313" key="1">
    <source>
        <dbReference type="EMBL" id="KAI6092228.1"/>
    </source>
</evidence>
<gene>
    <name evidence="1" type="ORF">F4821DRAFT_279561</name>
</gene>
<proteinExistence type="predicted"/>
<accession>A0ACC0DI16</accession>
<comment type="caution">
    <text evidence="1">The sequence shown here is derived from an EMBL/GenBank/DDBJ whole genome shotgun (WGS) entry which is preliminary data.</text>
</comment>
<reference evidence="1 2" key="1">
    <citation type="journal article" date="2022" name="New Phytol.">
        <title>Ecological generalism drives hyperdiversity of secondary metabolite gene clusters in xylarialean endophytes.</title>
        <authorList>
            <person name="Franco M.E.E."/>
            <person name="Wisecaver J.H."/>
            <person name="Arnold A.E."/>
            <person name="Ju Y.M."/>
            <person name="Slot J.C."/>
            <person name="Ahrendt S."/>
            <person name="Moore L.P."/>
            <person name="Eastman K.E."/>
            <person name="Scott K."/>
            <person name="Konkel Z."/>
            <person name="Mondo S.J."/>
            <person name="Kuo A."/>
            <person name="Hayes R.D."/>
            <person name="Haridas S."/>
            <person name="Andreopoulos B."/>
            <person name="Riley R."/>
            <person name="LaButti K."/>
            <person name="Pangilinan J."/>
            <person name="Lipzen A."/>
            <person name="Amirebrahimi M."/>
            <person name="Yan J."/>
            <person name="Adam C."/>
            <person name="Keymanesh K."/>
            <person name="Ng V."/>
            <person name="Louie K."/>
            <person name="Northen T."/>
            <person name="Drula E."/>
            <person name="Henrissat B."/>
            <person name="Hsieh H.M."/>
            <person name="Youens-Clark K."/>
            <person name="Lutzoni F."/>
            <person name="Miadlikowska J."/>
            <person name="Eastwood D.C."/>
            <person name="Hamelin R.C."/>
            <person name="Grigoriev I.V."/>
            <person name="U'Ren J.M."/>
        </authorList>
    </citation>
    <scope>NUCLEOTIDE SEQUENCE [LARGE SCALE GENOMIC DNA]</scope>
    <source>
        <strain evidence="1 2">ER1909</strain>
    </source>
</reference>
<organism evidence="1 2">
    <name type="scientific">Hypoxylon rubiginosum</name>
    <dbReference type="NCBI Taxonomy" id="110542"/>
    <lineage>
        <taxon>Eukaryota</taxon>
        <taxon>Fungi</taxon>
        <taxon>Dikarya</taxon>
        <taxon>Ascomycota</taxon>
        <taxon>Pezizomycotina</taxon>
        <taxon>Sordariomycetes</taxon>
        <taxon>Xylariomycetidae</taxon>
        <taxon>Xylariales</taxon>
        <taxon>Hypoxylaceae</taxon>
        <taxon>Hypoxylon</taxon>
    </lineage>
</organism>
<name>A0ACC0DI16_9PEZI</name>
<evidence type="ECO:0000313" key="2">
    <source>
        <dbReference type="Proteomes" id="UP001497680"/>
    </source>
</evidence>
<protein>
    <submittedName>
        <fullName evidence="1">Uncharacterized protein</fullName>
    </submittedName>
</protein>
<sequence>MLCLVETKQSCRPRSYFTFFILVTFISVANGFPRQSVARHAFNRPALAVSLRSDLDPYEAPGDTQGWTSSPDGRGTIDIIWSCLLTVFLCAWTSICVNVPPLGASPLGNFWRKLLVFFETLAGPEFIFHTAIGEYVAARRSVRVFKDAGFEGWTIRHGFFANMGGFVLDARPSFVPFPLNVSQLHYLVTHGYVDYEKVMIKEEEVEDKNKFDTLTRIVTVVQLFWFAIDVLARVALGMALTTLELSTIGFIFCTVSTAIFWRQKPQDVSYPILLEPNVPLCDILTKAGQAAAKPYSYTPMDFASSKPHMFQGIWRYCFRIPERVGFYFHSPKRLINKMWDDNFPELTPWADATLAVVQLGFAAIHVAGWNFHYPTDIERALWRTCTLFILCSMFMVWIILSSTYIVLPLLCSWLERQHRSTHPILLCQMHAKLRNTKHYQLMKRVACCKVNNSPNKTPDEDIPLITALLLIPLGVLYVLARMFIIVEDIINFRSLPPSVYASVDWTAFLPHF</sequence>
<dbReference type="EMBL" id="MU394284">
    <property type="protein sequence ID" value="KAI6092228.1"/>
    <property type="molecule type" value="Genomic_DNA"/>
</dbReference>